<protein>
    <submittedName>
        <fullName evidence="2">Uncharacterized protein</fullName>
    </submittedName>
</protein>
<comment type="caution">
    <text evidence="2">The sequence shown here is derived from an EMBL/GenBank/DDBJ whole genome shotgun (WGS) entry which is preliminary data.</text>
</comment>
<sequence>MPVHRYQFFSLHATAEFGFTKNNWMCIAWSRCGPVDFVQLRPTETLESTDRARDKTTRRNRSVRSVQFIPASYRRKRYPCNEFGC</sequence>
<proteinExistence type="predicted"/>
<dbReference type="EMBL" id="SUNJ01006449">
    <property type="protein sequence ID" value="TPP62777.1"/>
    <property type="molecule type" value="Genomic_DNA"/>
</dbReference>
<organism evidence="2 3">
    <name type="scientific">Fasciola gigantica</name>
    <name type="common">Giant liver fluke</name>
    <dbReference type="NCBI Taxonomy" id="46835"/>
    <lineage>
        <taxon>Eukaryota</taxon>
        <taxon>Metazoa</taxon>
        <taxon>Spiralia</taxon>
        <taxon>Lophotrochozoa</taxon>
        <taxon>Platyhelminthes</taxon>
        <taxon>Trematoda</taxon>
        <taxon>Digenea</taxon>
        <taxon>Plagiorchiida</taxon>
        <taxon>Echinostomata</taxon>
        <taxon>Echinostomatoidea</taxon>
        <taxon>Fasciolidae</taxon>
        <taxon>Fasciola</taxon>
    </lineage>
</organism>
<reference evidence="2 3" key="1">
    <citation type="submission" date="2019-04" db="EMBL/GenBank/DDBJ databases">
        <title>Annotation for the trematode Fasciola gigantica.</title>
        <authorList>
            <person name="Choi Y.-J."/>
        </authorList>
    </citation>
    <scope>NUCLEOTIDE SEQUENCE [LARGE SCALE GENOMIC DNA]</scope>
    <source>
        <strain evidence="2">Uganda_cow_1</strain>
    </source>
</reference>
<keyword evidence="3" id="KW-1185">Reference proteome</keyword>
<evidence type="ECO:0000313" key="3">
    <source>
        <dbReference type="Proteomes" id="UP000316759"/>
    </source>
</evidence>
<evidence type="ECO:0000313" key="2">
    <source>
        <dbReference type="EMBL" id="TPP62778.1"/>
    </source>
</evidence>
<dbReference type="EMBL" id="SUNJ01006449">
    <property type="protein sequence ID" value="TPP62778.1"/>
    <property type="molecule type" value="Genomic_DNA"/>
</dbReference>
<gene>
    <name evidence="1" type="ORF">FGIG_07257</name>
    <name evidence="2" type="ORF">FGIG_07258</name>
</gene>
<name>A0A504YY33_FASGI</name>
<dbReference type="AlphaFoldDB" id="A0A504YY33"/>
<dbReference type="Proteomes" id="UP000316759">
    <property type="component" value="Unassembled WGS sequence"/>
</dbReference>
<accession>A0A504YY33</accession>
<evidence type="ECO:0000313" key="1">
    <source>
        <dbReference type="EMBL" id="TPP62777.1"/>
    </source>
</evidence>